<feature type="transmembrane region" description="Helical" evidence="9">
    <location>
        <begin position="2400"/>
        <end position="2422"/>
    </location>
</feature>
<dbReference type="InterPro" id="IPR045851">
    <property type="entry name" value="AMP-bd_C_sf"/>
</dbReference>
<dbReference type="InterPro" id="IPR049490">
    <property type="entry name" value="C883_1060-like_KR_N"/>
</dbReference>
<keyword evidence="6 12" id="KW-0808">Transferase</keyword>
<dbReference type="GO" id="GO:0004315">
    <property type="term" value="F:3-oxoacyl-[acyl-carrier-protein] synthase activity"/>
    <property type="evidence" value="ECO:0007669"/>
    <property type="project" value="InterPro"/>
</dbReference>
<evidence type="ECO:0000256" key="7">
    <source>
        <dbReference type="ARBA" id="ARBA00029443"/>
    </source>
</evidence>
<dbReference type="InterPro" id="IPR014031">
    <property type="entry name" value="Ketoacyl_synth_C"/>
</dbReference>
<dbReference type="Pfam" id="PF00698">
    <property type="entry name" value="Acyl_transf_1"/>
    <property type="match status" value="1"/>
</dbReference>
<dbReference type="PROSITE" id="PS00606">
    <property type="entry name" value="KS3_1"/>
    <property type="match status" value="1"/>
</dbReference>
<dbReference type="Gene3D" id="2.30.38.10">
    <property type="entry name" value="Luciferase, Domain 3"/>
    <property type="match status" value="1"/>
</dbReference>
<dbReference type="InterPro" id="IPR036291">
    <property type="entry name" value="NAD(P)-bd_dom_sf"/>
</dbReference>
<dbReference type="SUPFAM" id="SSF56801">
    <property type="entry name" value="Acetyl-CoA synthetase-like"/>
    <property type="match status" value="1"/>
</dbReference>
<comment type="similarity">
    <text evidence="3">Belongs to the short-chain dehydrogenases/reductases (SDR) family.</text>
</comment>
<dbReference type="InterPro" id="IPR001227">
    <property type="entry name" value="Ac_transferase_dom_sf"/>
</dbReference>
<sequence>MTQQDIRVALLSPEKRKLFELMLKKKKQYQLFSLLSEEDRTRLPGNIEDAFPLGAVQLGMLYHMNKQRESDTPPDYHNVATFIFTVEEAFDLSVMQKAVDTLVAHEPMLRTSFDMNGYSIPLQLVHQHAELNVGYEDLRHLDETQKKTIIHEWIVRENFKLIDINKPSLIKLYVHQLSDVRFAFSIIEPHSISDGWSTHLNLIDICNLYFAFMSGHEHKLNRSPVTYAEFIQKEQKTIASPEAKAYWQEVMKNCAASELPVKADKAEQAVLGEHRHDEYLPLEILEGLNKVVEKAEVPLKSVLLAAHARLVSLMTGQQRITTGLNFNGRLETKGGINTRGMFLNILPVTLTLEGVGSWIELAKQAYKAEIAVLPHRNYPLGVLQAEYGTRNLFNTAFSFLHFHSIASAGLGGSGKITCEEVIDYSKTNFDFNSVFNRHPTDSTLLEQKHDANLDRFVPSQLREFYAFYELILQDMANNPDADPNRLDFLTQEKRQKLLQFDQKPCGESQVLPPIYKWFEQQVVKTPDAIAIDDASGSDALSYNELNNKANQLAAQLGEMNIGVGDKVAVFMPSCTDVVATMLGIMKSGAAYIPLDLSFPIDRVNQITTDSGSKLLIYKGTRPKGYEGPSLDVTTLVHTCQRFDNPDLEIATDSPCYLLFTSGTTGKPKGVVVPHSGLSNYINWAVKCYDMSVGDKMPLFTSLAFDLTVTTLFAPLVCGAGIRVFAESDISKTLANVVADRQMSVVKMTPAHLSLIKELDLSQCALNRFILGGEQLPSSLAARIVAKLPSGAKIFNEYGPTEATVGCMIYLFNAATDVSAAVPIGKPIDNTRIYILDERLHPVLEGIKGEIYIGGAGLATGYLNDSLATATAFVDDPFYPGQKMYKTGDLAQRGHDGNIIFIARKDNQTKLNGYRIEMGEIESHISQLSKVSNVIVLVRNINGEQQLAAHVVPTDVVDLSDSAQRQALIAEIKTYLKQRAPKYMLPNHYVFMPAFPLTDNGKIDRDSLQKLEGYEVQSAVFRKPNSDVEKSLLAIWEDLLKHSPISMLDNFFDIGGNSLLSFQLVVKMKNTGGFDVSVTDVFEYPTIRSMAAFISGLQEEPAMHEQLDTEIPISDEPVAVIGMAGRFPDAADISAFWKNLKQGHESLHVYSKQELADAGVPEELINDENYVSSGAALDNIRTFDADYFGYTPRESQLMDPQQRLLLELAVEALDDAGYGDVAKNRNVGVFLGVGESFYFINNLMTHKEMIKNLAMEVQFGNGRDFAATRLSHKLNFDGPALTVSTACSTSLVAIHQAIASILRNECRMAITGGAKVGQLGPQGYTYQEGGILSKDGHCRTFDSDATGTRSGDGGALLVLKRLSDAIRDRDNIHGVIKGSALNNDGKYKAGYTAPSVAGQASVIRKALEKARITPESVGYVEAHGTGTSLGDPIEVKALNHVYSKRGRQGAYLGTLKPNIGHLDAAAGVASVVKTLQVLKYGQIPPSINFARANPFIEFSNGPFTVSRELLDWPESEMPRRAGVSSFGIGGTNAHLILEQPPEQSKPDDEQQRGSLVMVSARSKDALDNTRKRLVSHLKQNPELSISDVAHTLRVGRTAFAWRDALVVNSVAELEAAWCEPVTDRPAADDVAVIFMFPGQGSQYLGAASSLYIGSAQFANNFDFCADLFARELEVDLRQFLAPEEARRAELSELVNQTQYAQALLFTYSWSLGRLLMAMGVEPNGMIGHSIGEYTAATLAGVMSVEQAIKIVARRGMLMNSMQPGHMISVALSEQDVQFVLADTGGELSIVNGPNACVISVSEQQLPSLQEKLKNLNANFRLLETSHAFHSSMMQASVEPLIETIEAFDLKAPELPFVSNLTGTQADDSVSTAQYWGQHLREPVRFNDGLKCVLDTHINETVILLEVGPGTSLSMLSHKQKGHGDVKVLSCLPHVRDTTDDYAFWLKTLGELWKFGGKLDRSAIVSSANHYRVSLPSYPFQRKEYWIDAAKPSNTGRTDIAIAQDIENSFYRRYWQLQSVKKLASQQPAQSDVWMVLGDETQLNNDLISTLEKQNQTVIKVRLAAHFAQHSAISFTVNSQSKADFERLAIVLRSQSLFPHRMIHCTGVSSCLVGTSSLDFDVCESVGNLSAVLALQALTTDPELDKLQVIFVTANSVQVNGCEQINPAAATISGVALVAPQEYPGLHCQLIDLSLTSETSSRVIESYAKAVVKEALLTDKPFLVALRDQQRWVSNYRKGVQVAKGASNQIRENGVYLITGGLGNIGLEIAAALTEQYKANLVLVSRRPVPADDKWQLYIDAAAPGDELAAKLVKVQQLLAQGAKVKLVQADVSDEQSLESAFAFAEQTYGTVNGVIHAAGQVHNSAIPLSLLNASHFEQQYNAKIKGLLALDKVISSRKPDFIVLMSSLAAILGGLGFTAYAAANAYMDSFVSMKHCLGEEHWLSINWDGWNFEQLPSQRAEHFSVTPKQGVKALLHALSTADAPQIVHSSGDLGSRISKWINSDIILGKQLHTSDRPDALSDYVAPKGPVELRLVEIWQELLGINQIGVLDSFFELGGDSLLITRVVAAIRYEFKVPDKNLSIHEFFANPTIKMLASHIVMHQSLAQIRLQELSDAGKEIEEGEL</sequence>
<gene>
    <name evidence="12" type="ORF">BAL341_2936</name>
</gene>
<evidence type="ECO:0000256" key="1">
    <source>
        <dbReference type="ARBA" id="ARBA00001957"/>
    </source>
</evidence>
<dbReference type="InterPro" id="IPR006162">
    <property type="entry name" value="Ppantetheine_attach_site"/>
</dbReference>
<dbReference type="InterPro" id="IPR025110">
    <property type="entry name" value="AMP-bd_C"/>
</dbReference>
<keyword evidence="8" id="KW-0175">Coiled coil</keyword>
<dbReference type="Pfam" id="PF21394">
    <property type="entry name" value="Beta-ketacyl_N"/>
    <property type="match status" value="1"/>
</dbReference>
<dbReference type="Pfam" id="PF00501">
    <property type="entry name" value="AMP-binding"/>
    <property type="match status" value="1"/>
</dbReference>
<keyword evidence="9" id="KW-1133">Transmembrane helix</keyword>
<dbReference type="InterPro" id="IPR016039">
    <property type="entry name" value="Thiolase-like"/>
</dbReference>
<evidence type="ECO:0000256" key="3">
    <source>
        <dbReference type="ARBA" id="ARBA00006484"/>
    </source>
</evidence>
<dbReference type="GO" id="GO:0044550">
    <property type="term" value="P:secondary metabolite biosynthetic process"/>
    <property type="evidence" value="ECO:0007669"/>
    <property type="project" value="UniProtKB-ARBA"/>
</dbReference>
<dbReference type="CDD" id="cd05930">
    <property type="entry name" value="A_NRPS"/>
    <property type="match status" value="1"/>
</dbReference>
<evidence type="ECO:0000313" key="12">
    <source>
        <dbReference type="EMBL" id="VHO05850.1"/>
    </source>
</evidence>
<dbReference type="Gene3D" id="3.40.50.720">
    <property type="entry name" value="NAD(P)-binding Rossmann-like Domain"/>
    <property type="match status" value="1"/>
</dbReference>
<dbReference type="SMART" id="SM00822">
    <property type="entry name" value="PKS_KR"/>
    <property type="match status" value="1"/>
</dbReference>
<keyword evidence="5" id="KW-0597">Phosphoprotein</keyword>
<dbReference type="GO" id="GO:0006633">
    <property type="term" value="P:fatty acid biosynthetic process"/>
    <property type="evidence" value="ECO:0007669"/>
    <property type="project" value="UniProtKB-UniPathway"/>
</dbReference>
<dbReference type="Pfam" id="PF02801">
    <property type="entry name" value="Ketoacyl-synt_C"/>
    <property type="match status" value="1"/>
</dbReference>
<feature type="domain" description="Ketosynthase family 3 (KS3)" evidence="11">
    <location>
        <begin position="1114"/>
        <end position="1538"/>
    </location>
</feature>
<dbReference type="SMART" id="SM00825">
    <property type="entry name" value="PKS_KS"/>
    <property type="match status" value="1"/>
</dbReference>
<dbReference type="Gene3D" id="3.40.50.980">
    <property type="match status" value="2"/>
</dbReference>
<dbReference type="GO" id="GO:0004314">
    <property type="term" value="F:[acyl-carrier-protein] S-malonyltransferase activity"/>
    <property type="evidence" value="ECO:0007669"/>
    <property type="project" value="UniProtKB-EC"/>
</dbReference>
<dbReference type="Gene3D" id="3.30.300.30">
    <property type="match status" value="1"/>
</dbReference>
<dbReference type="InterPro" id="IPR020806">
    <property type="entry name" value="PKS_PP-bd"/>
</dbReference>
<dbReference type="InterPro" id="IPR032821">
    <property type="entry name" value="PKS_assoc"/>
</dbReference>
<comment type="cofactor">
    <cofactor evidence="1">
        <name>pantetheine 4'-phosphate</name>
        <dbReference type="ChEBI" id="CHEBI:47942"/>
    </cofactor>
</comment>
<dbReference type="EMBL" id="CAAJGR010000007">
    <property type="protein sequence ID" value="VHO05850.1"/>
    <property type="molecule type" value="Genomic_DNA"/>
</dbReference>
<dbReference type="InterPro" id="IPR050091">
    <property type="entry name" value="PKS_NRPS_Biosynth_Enz"/>
</dbReference>
<accession>A0A486XU95</accession>
<dbReference type="EC" id="2.3.1.39" evidence="12"/>
<dbReference type="GO" id="GO:0004312">
    <property type="term" value="F:fatty acid synthase activity"/>
    <property type="evidence" value="ECO:0007669"/>
    <property type="project" value="TreeGrafter"/>
</dbReference>
<dbReference type="UniPathway" id="UPA00094"/>
<dbReference type="SMART" id="SM00823">
    <property type="entry name" value="PKS_PP"/>
    <property type="match status" value="2"/>
</dbReference>
<dbReference type="FunFam" id="1.10.1200.10:FF:000016">
    <property type="entry name" value="Non-ribosomal peptide synthase"/>
    <property type="match status" value="1"/>
</dbReference>
<dbReference type="InterPro" id="IPR020841">
    <property type="entry name" value="PKS_Beta-ketoAc_synthase_dom"/>
</dbReference>
<dbReference type="CDD" id="cd00833">
    <property type="entry name" value="PKS"/>
    <property type="match status" value="1"/>
</dbReference>
<evidence type="ECO:0000259" key="11">
    <source>
        <dbReference type="PROSITE" id="PS52004"/>
    </source>
</evidence>
<dbReference type="GO" id="GO:0031177">
    <property type="term" value="F:phosphopantetheine binding"/>
    <property type="evidence" value="ECO:0007669"/>
    <property type="project" value="InterPro"/>
</dbReference>
<organism evidence="12">
    <name type="scientific">Rheinheimera sp. BAL341</name>
    <dbReference type="NCBI Taxonomy" id="1708203"/>
    <lineage>
        <taxon>Bacteria</taxon>
        <taxon>Pseudomonadati</taxon>
        <taxon>Pseudomonadota</taxon>
        <taxon>Gammaproteobacteria</taxon>
        <taxon>Chromatiales</taxon>
        <taxon>Chromatiaceae</taxon>
        <taxon>Rheinheimera</taxon>
    </lineage>
</organism>
<dbReference type="InterPro" id="IPR057326">
    <property type="entry name" value="KR_dom"/>
</dbReference>
<dbReference type="SUPFAM" id="SSF52777">
    <property type="entry name" value="CoA-dependent acyltransferases"/>
    <property type="match status" value="2"/>
</dbReference>
<evidence type="ECO:0000256" key="4">
    <source>
        <dbReference type="ARBA" id="ARBA00022450"/>
    </source>
</evidence>
<dbReference type="SMART" id="SM00827">
    <property type="entry name" value="PKS_AT"/>
    <property type="match status" value="1"/>
</dbReference>
<reference evidence="12" key="1">
    <citation type="submission" date="2019-04" db="EMBL/GenBank/DDBJ databases">
        <authorList>
            <person name="Brambilla D."/>
        </authorList>
    </citation>
    <scope>NUCLEOTIDE SEQUENCE</scope>
    <source>
        <strain evidence="12">BAL1</strain>
    </source>
</reference>
<dbReference type="Gene3D" id="1.10.1200.10">
    <property type="entry name" value="ACP-like"/>
    <property type="match status" value="2"/>
</dbReference>
<feature type="domain" description="Carrier" evidence="10">
    <location>
        <begin position="2524"/>
        <end position="2602"/>
    </location>
</feature>
<dbReference type="InterPro" id="IPR016035">
    <property type="entry name" value="Acyl_Trfase/lysoPLipase"/>
</dbReference>
<dbReference type="PROSITE" id="PS00455">
    <property type="entry name" value="AMP_BINDING"/>
    <property type="match status" value="1"/>
</dbReference>
<evidence type="ECO:0000256" key="5">
    <source>
        <dbReference type="ARBA" id="ARBA00022553"/>
    </source>
</evidence>
<protein>
    <submittedName>
        <fullName evidence="12">Malonyl CoA-acyl carrier protein transacylase</fullName>
        <ecNumber evidence="12">2.3.1.39</ecNumber>
    </submittedName>
</protein>
<dbReference type="Gene3D" id="3.30.559.30">
    <property type="entry name" value="Nonribosomal peptide synthetase, condensation domain"/>
    <property type="match status" value="1"/>
</dbReference>
<dbReference type="PROSITE" id="PS52004">
    <property type="entry name" value="KS3_2"/>
    <property type="match status" value="1"/>
</dbReference>
<evidence type="ECO:0000256" key="8">
    <source>
        <dbReference type="SAM" id="Coils"/>
    </source>
</evidence>
<dbReference type="SUPFAM" id="SSF47336">
    <property type="entry name" value="ACP-like"/>
    <property type="match status" value="2"/>
</dbReference>
<dbReference type="CDD" id="cd08953">
    <property type="entry name" value="KR_2_SDR_x"/>
    <property type="match status" value="1"/>
</dbReference>
<evidence type="ECO:0000256" key="6">
    <source>
        <dbReference type="ARBA" id="ARBA00022679"/>
    </source>
</evidence>
<dbReference type="InterPro" id="IPR036736">
    <property type="entry name" value="ACP-like_sf"/>
</dbReference>
<dbReference type="InterPro" id="IPR020845">
    <property type="entry name" value="AMP-binding_CS"/>
</dbReference>
<keyword evidence="4" id="KW-0596">Phosphopantetheine</keyword>
<dbReference type="PANTHER" id="PTHR43775:SF51">
    <property type="entry name" value="INACTIVE PHENOLPHTHIOCEROL SYNTHESIS POLYKETIDE SYNTHASE TYPE I PKS1-RELATED"/>
    <property type="match status" value="1"/>
</dbReference>
<dbReference type="PANTHER" id="PTHR43775">
    <property type="entry name" value="FATTY ACID SYNTHASE"/>
    <property type="match status" value="1"/>
</dbReference>
<proteinExistence type="inferred from homology"/>
<dbReference type="SUPFAM" id="SSF53901">
    <property type="entry name" value="Thiolase-like"/>
    <property type="match status" value="1"/>
</dbReference>
<dbReference type="SUPFAM" id="SSF51735">
    <property type="entry name" value="NAD(P)-binding Rossmann-fold domains"/>
    <property type="match status" value="2"/>
</dbReference>
<dbReference type="InterPro" id="IPR009081">
    <property type="entry name" value="PP-bd_ACP"/>
</dbReference>
<evidence type="ECO:0000256" key="9">
    <source>
        <dbReference type="SAM" id="Phobius"/>
    </source>
</evidence>
<feature type="coiled-coil region" evidence="8">
    <location>
        <begin position="1797"/>
        <end position="1824"/>
    </location>
</feature>
<dbReference type="Pfam" id="PF00109">
    <property type="entry name" value="ketoacyl-synt"/>
    <property type="match status" value="1"/>
</dbReference>
<dbReference type="Gene3D" id="3.30.559.10">
    <property type="entry name" value="Chloramphenicol acetyltransferase-like domain"/>
    <property type="match status" value="1"/>
</dbReference>
<dbReference type="Pfam" id="PF13193">
    <property type="entry name" value="AMP-binding_C"/>
    <property type="match status" value="1"/>
</dbReference>
<dbReference type="PROSITE" id="PS50075">
    <property type="entry name" value="CARRIER"/>
    <property type="match status" value="2"/>
</dbReference>
<dbReference type="InterPro" id="IPR000873">
    <property type="entry name" value="AMP-dep_synth/lig_dom"/>
</dbReference>
<dbReference type="InterPro" id="IPR014043">
    <property type="entry name" value="Acyl_transferase_dom"/>
</dbReference>
<dbReference type="PROSITE" id="PS00012">
    <property type="entry name" value="PHOSPHOPANTETHEINE"/>
    <property type="match status" value="1"/>
</dbReference>
<dbReference type="InterPro" id="IPR010071">
    <property type="entry name" value="AA_adenyl_dom"/>
</dbReference>
<evidence type="ECO:0000256" key="2">
    <source>
        <dbReference type="ARBA" id="ARBA00005194"/>
    </source>
</evidence>
<keyword evidence="9" id="KW-0812">Transmembrane</keyword>
<feature type="domain" description="Carrier" evidence="10">
    <location>
        <begin position="1022"/>
        <end position="1097"/>
    </location>
</feature>
<keyword evidence="12" id="KW-0012">Acyltransferase</keyword>
<dbReference type="Pfam" id="PF16197">
    <property type="entry name" value="KAsynt_C_assoc"/>
    <property type="match status" value="1"/>
</dbReference>
<name>A0A486XU95_9GAMM</name>
<evidence type="ECO:0000259" key="10">
    <source>
        <dbReference type="PROSITE" id="PS50075"/>
    </source>
</evidence>
<dbReference type="InterPro" id="IPR001242">
    <property type="entry name" value="Condensation_dom"/>
</dbReference>
<dbReference type="NCBIfam" id="TIGR01733">
    <property type="entry name" value="AA-adenyl-dom"/>
    <property type="match status" value="1"/>
</dbReference>
<dbReference type="SUPFAM" id="SSF52151">
    <property type="entry name" value="FabD/lysophospholipase-like"/>
    <property type="match status" value="1"/>
</dbReference>
<dbReference type="InterPro" id="IPR014030">
    <property type="entry name" value="Ketoacyl_synth_N"/>
</dbReference>
<comment type="similarity">
    <text evidence="7">In the C-terminal section; belongs to the NRP synthetase family.</text>
</comment>
<keyword evidence="9" id="KW-0472">Membrane</keyword>
<dbReference type="Pfam" id="PF00668">
    <property type="entry name" value="Condensation"/>
    <property type="match status" value="1"/>
</dbReference>
<comment type="pathway">
    <text evidence="2">Lipid metabolism; fatty acid biosynthesis.</text>
</comment>
<dbReference type="InterPro" id="IPR018201">
    <property type="entry name" value="Ketoacyl_synth_AS"/>
</dbReference>
<dbReference type="Gene3D" id="3.40.47.10">
    <property type="match status" value="1"/>
</dbReference>
<dbReference type="InterPro" id="IPR013968">
    <property type="entry name" value="PKS_KR"/>
</dbReference>
<dbReference type="Gene3D" id="3.30.70.3290">
    <property type="match status" value="1"/>
</dbReference>
<dbReference type="Gene3D" id="3.40.366.10">
    <property type="entry name" value="Malonyl-Coenzyme A Acyl Carrier Protein, domain 2"/>
    <property type="match status" value="1"/>
</dbReference>
<dbReference type="Pfam" id="PF08659">
    <property type="entry name" value="KR"/>
    <property type="match status" value="1"/>
</dbReference>
<dbReference type="InterPro" id="IPR023213">
    <property type="entry name" value="CAT-like_dom_sf"/>
</dbReference>
<dbReference type="Pfam" id="PF00550">
    <property type="entry name" value="PP-binding"/>
    <property type="match status" value="2"/>
</dbReference>